<sequence>MSTYVRSSLSICENGDSSTGESADTGNDHCPESNTVSGNDGRPVPNSGFGNNLSGSDADSVMTDNYNSEEWRALPLFEWRSSNFVESENNAMLDNGIRTSAPFNALYSIAVVEMERLVERNRNLEEWQKDHRDLTPYAKKTLGTRKEPIRAIFGGPVIEFNVLRFVYWQF</sequence>
<dbReference type="AlphaFoldDB" id="W3A3P2"/>
<feature type="compositionally biased region" description="Polar residues" evidence="1">
    <location>
        <begin position="1"/>
        <end position="25"/>
    </location>
</feature>
<proteinExistence type="predicted"/>
<evidence type="ECO:0000313" key="3">
    <source>
        <dbReference type="Proteomes" id="UP000018948"/>
    </source>
</evidence>
<name>W3A3P2_PHYNI</name>
<gene>
    <name evidence="2" type="ORF">F442_01321</name>
</gene>
<accession>W3A3P2</accession>
<dbReference type="Proteomes" id="UP000018948">
    <property type="component" value="Unassembled WGS sequence"/>
</dbReference>
<comment type="caution">
    <text evidence="2">The sequence shown here is derived from an EMBL/GenBank/DDBJ whole genome shotgun (WGS) entry which is preliminary data.</text>
</comment>
<dbReference type="OrthoDB" id="10657316at2759"/>
<feature type="region of interest" description="Disordered" evidence="1">
    <location>
        <begin position="1"/>
        <end position="56"/>
    </location>
</feature>
<protein>
    <submittedName>
        <fullName evidence="2">Uncharacterized protein</fullName>
    </submittedName>
</protein>
<evidence type="ECO:0000313" key="2">
    <source>
        <dbReference type="EMBL" id="ETP53801.1"/>
    </source>
</evidence>
<organism evidence="2 3">
    <name type="scientific">Phytophthora nicotianae P10297</name>
    <dbReference type="NCBI Taxonomy" id="1317064"/>
    <lineage>
        <taxon>Eukaryota</taxon>
        <taxon>Sar</taxon>
        <taxon>Stramenopiles</taxon>
        <taxon>Oomycota</taxon>
        <taxon>Peronosporomycetes</taxon>
        <taxon>Peronosporales</taxon>
        <taxon>Peronosporaceae</taxon>
        <taxon>Phytophthora</taxon>
    </lineage>
</organism>
<evidence type="ECO:0000256" key="1">
    <source>
        <dbReference type="SAM" id="MobiDB-lite"/>
    </source>
</evidence>
<dbReference type="EMBL" id="ANIY01000242">
    <property type="protein sequence ID" value="ETP53801.1"/>
    <property type="molecule type" value="Genomic_DNA"/>
</dbReference>
<reference evidence="2 3" key="1">
    <citation type="submission" date="2013-11" db="EMBL/GenBank/DDBJ databases">
        <title>The Genome Sequence of Phytophthora parasitica P10297.</title>
        <authorList>
            <consortium name="The Broad Institute Genomics Platform"/>
            <person name="Russ C."/>
            <person name="Tyler B."/>
            <person name="Panabieres F."/>
            <person name="Shan W."/>
            <person name="Tripathy S."/>
            <person name="Grunwald N."/>
            <person name="Machado M."/>
            <person name="Johnson C.S."/>
            <person name="Walker B."/>
            <person name="Young S.K."/>
            <person name="Zeng Q."/>
            <person name="Gargeya S."/>
            <person name="Fitzgerald M."/>
            <person name="Haas B."/>
            <person name="Abouelleil A."/>
            <person name="Allen A.W."/>
            <person name="Alvarado L."/>
            <person name="Arachchi H.M."/>
            <person name="Berlin A.M."/>
            <person name="Chapman S.B."/>
            <person name="Gainer-Dewar J."/>
            <person name="Goldberg J."/>
            <person name="Griggs A."/>
            <person name="Gujja S."/>
            <person name="Hansen M."/>
            <person name="Howarth C."/>
            <person name="Imamovic A."/>
            <person name="Ireland A."/>
            <person name="Larimer J."/>
            <person name="McCowan C."/>
            <person name="Murphy C."/>
            <person name="Pearson M."/>
            <person name="Poon T.W."/>
            <person name="Priest M."/>
            <person name="Roberts A."/>
            <person name="Saif S."/>
            <person name="Shea T."/>
            <person name="Sisk P."/>
            <person name="Sykes S."/>
            <person name="Wortman J."/>
            <person name="Nusbaum C."/>
            <person name="Birren B."/>
        </authorList>
    </citation>
    <scope>NUCLEOTIDE SEQUENCE [LARGE SCALE GENOMIC DNA]</scope>
    <source>
        <strain evidence="2 3">P10297</strain>
    </source>
</reference>